<reference evidence="9 10" key="1">
    <citation type="submission" date="2018-08" db="EMBL/GenBank/DDBJ databases">
        <title>Genomic taxonomy of the Vibrionaceae family.</title>
        <authorList>
            <person name="Gomez-Gil B."/>
            <person name="Tanaka M."/>
            <person name="Sawabe T."/>
            <person name="Enciso-Ibarra K."/>
        </authorList>
    </citation>
    <scope>NUCLEOTIDE SEQUENCE [LARGE SCALE GENOMIC DNA]</scope>
    <source>
        <strain evidence="9 10">CAIM 1831</strain>
    </source>
</reference>
<dbReference type="GO" id="GO:0005840">
    <property type="term" value="C:ribosome"/>
    <property type="evidence" value="ECO:0007669"/>
    <property type="project" value="UniProtKB-KW"/>
</dbReference>
<evidence type="ECO:0000259" key="8">
    <source>
        <dbReference type="PROSITE" id="PS00651"/>
    </source>
</evidence>
<gene>
    <name evidence="7" type="primary">rplI</name>
    <name evidence="9" type="ORF">D1115_01705</name>
</gene>
<comment type="similarity">
    <text evidence="1 7">Belongs to the bacterial ribosomal protein bL9 family.</text>
</comment>
<keyword evidence="3 7" id="KW-0694">RNA-binding</keyword>
<accession>A0ABM6YRB4</accession>
<evidence type="ECO:0000313" key="10">
    <source>
        <dbReference type="Proteomes" id="UP000262832"/>
    </source>
</evidence>
<dbReference type="Pfam" id="PF03948">
    <property type="entry name" value="Ribosomal_L9_C"/>
    <property type="match status" value="1"/>
</dbReference>
<dbReference type="PANTHER" id="PTHR21368">
    <property type="entry name" value="50S RIBOSOMAL PROTEIN L9"/>
    <property type="match status" value="1"/>
</dbReference>
<dbReference type="NCBIfam" id="TIGR00158">
    <property type="entry name" value="L9"/>
    <property type="match status" value="1"/>
</dbReference>
<dbReference type="Gene3D" id="3.40.5.10">
    <property type="entry name" value="Ribosomal protein L9, N-terminal domain"/>
    <property type="match status" value="1"/>
</dbReference>
<dbReference type="InterPro" id="IPR020069">
    <property type="entry name" value="Ribosomal_bL9_C"/>
</dbReference>
<keyword evidence="10" id="KW-1185">Reference proteome</keyword>
<feature type="domain" description="Ribosomal protein L9" evidence="8">
    <location>
        <begin position="13"/>
        <end position="40"/>
    </location>
</feature>
<dbReference type="InterPro" id="IPR020594">
    <property type="entry name" value="Ribosomal_bL9_bac/chp"/>
</dbReference>
<dbReference type="PROSITE" id="PS00651">
    <property type="entry name" value="RIBOSOMAL_L9"/>
    <property type="match status" value="1"/>
</dbReference>
<dbReference type="Pfam" id="PF01281">
    <property type="entry name" value="Ribosomal_L9_N"/>
    <property type="match status" value="1"/>
</dbReference>
<keyword evidence="4 7" id="KW-0689">Ribosomal protein</keyword>
<dbReference type="InterPro" id="IPR036935">
    <property type="entry name" value="Ribosomal_bL9_N_sf"/>
</dbReference>
<protein>
    <recommendedName>
        <fullName evidence="6 7">Large ribosomal subunit protein bL9</fullName>
    </recommendedName>
</protein>
<dbReference type="EMBL" id="CP032093">
    <property type="protein sequence ID" value="AXY00159.1"/>
    <property type="molecule type" value="Genomic_DNA"/>
</dbReference>
<proteinExistence type="inferred from homology"/>
<evidence type="ECO:0000313" key="9">
    <source>
        <dbReference type="EMBL" id="AXY00159.1"/>
    </source>
</evidence>
<name>A0ABM6YRB4_9VIBR</name>
<organism evidence="9 10">
    <name type="scientific">Vibrio alfacsensis</name>
    <dbReference type="NCBI Taxonomy" id="1074311"/>
    <lineage>
        <taxon>Bacteria</taxon>
        <taxon>Pseudomonadati</taxon>
        <taxon>Pseudomonadota</taxon>
        <taxon>Gammaproteobacteria</taxon>
        <taxon>Vibrionales</taxon>
        <taxon>Vibrionaceae</taxon>
        <taxon>Vibrio</taxon>
    </lineage>
</organism>
<dbReference type="SUPFAM" id="SSF55658">
    <property type="entry name" value="L9 N-domain-like"/>
    <property type="match status" value="1"/>
</dbReference>
<evidence type="ECO:0000256" key="5">
    <source>
        <dbReference type="ARBA" id="ARBA00023274"/>
    </source>
</evidence>
<dbReference type="InterPro" id="IPR036791">
    <property type="entry name" value="Ribosomal_bL9_C_sf"/>
</dbReference>
<evidence type="ECO:0000256" key="7">
    <source>
        <dbReference type="HAMAP-Rule" id="MF_00503"/>
    </source>
</evidence>
<evidence type="ECO:0000256" key="6">
    <source>
        <dbReference type="ARBA" id="ARBA00035292"/>
    </source>
</evidence>
<dbReference type="RefSeq" id="WP_128810025.1">
    <property type="nucleotide sequence ID" value="NZ_AP019849.1"/>
</dbReference>
<dbReference type="SUPFAM" id="SSF55653">
    <property type="entry name" value="Ribosomal protein L9 C-domain"/>
    <property type="match status" value="1"/>
</dbReference>
<comment type="function">
    <text evidence="7">Binds to the 23S rRNA.</text>
</comment>
<keyword evidence="2 7" id="KW-0699">rRNA-binding</keyword>
<evidence type="ECO:0000256" key="1">
    <source>
        <dbReference type="ARBA" id="ARBA00010605"/>
    </source>
</evidence>
<sequence length="150" mass="15779">MQVILLDKIGNLGGLGDTVNVKSGYARNFLIPQGKAVMATKANVEMFEARRAELEAKVAEQLVAAEARAEKVNALEAVVIASKAGDEGKLFGSIGTRDIAEAITAAGVEVVKSEVRLPEGALRTTGEFEISIQLHSEVFATAKVQVVAAD</sequence>
<evidence type="ECO:0000256" key="3">
    <source>
        <dbReference type="ARBA" id="ARBA00022884"/>
    </source>
</evidence>
<dbReference type="HAMAP" id="MF_00503">
    <property type="entry name" value="Ribosomal_bL9"/>
    <property type="match status" value="1"/>
</dbReference>
<evidence type="ECO:0000256" key="2">
    <source>
        <dbReference type="ARBA" id="ARBA00022730"/>
    </source>
</evidence>
<evidence type="ECO:0000256" key="4">
    <source>
        <dbReference type="ARBA" id="ARBA00022980"/>
    </source>
</evidence>
<dbReference type="InterPro" id="IPR020070">
    <property type="entry name" value="Ribosomal_bL9_N"/>
</dbReference>
<dbReference type="Proteomes" id="UP000262832">
    <property type="component" value="Chromosome I"/>
</dbReference>
<dbReference type="Gene3D" id="3.10.430.100">
    <property type="entry name" value="Ribosomal protein L9, C-terminal domain"/>
    <property type="match status" value="1"/>
</dbReference>
<keyword evidence="5 7" id="KW-0687">Ribonucleoprotein</keyword>
<dbReference type="InterPro" id="IPR000244">
    <property type="entry name" value="Ribosomal_bL9"/>
</dbReference>
<dbReference type="InterPro" id="IPR009027">
    <property type="entry name" value="Ribosomal_bL9/RNase_H1_N"/>
</dbReference>